<reference evidence="5" key="1">
    <citation type="submission" date="2016-11" db="EMBL/GenBank/DDBJ databases">
        <authorList>
            <person name="Varghese N."/>
            <person name="Submissions S."/>
        </authorList>
    </citation>
    <scope>NUCLEOTIDE SEQUENCE [LARGE SCALE GENOMIC DNA]</scope>
    <source>
        <strain evidence="5">DSM 22363</strain>
    </source>
</reference>
<dbReference type="InterPro" id="IPR000182">
    <property type="entry name" value="GNAT_dom"/>
</dbReference>
<keyword evidence="1" id="KW-0808">Transferase</keyword>
<dbReference type="GO" id="GO:0005840">
    <property type="term" value="C:ribosome"/>
    <property type="evidence" value="ECO:0007669"/>
    <property type="project" value="UniProtKB-KW"/>
</dbReference>
<keyword evidence="5" id="KW-1185">Reference proteome</keyword>
<evidence type="ECO:0000259" key="3">
    <source>
        <dbReference type="PROSITE" id="PS51186"/>
    </source>
</evidence>
<name>A0A1N6D6C6_9SPHN</name>
<evidence type="ECO:0000313" key="5">
    <source>
        <dbReference type="Proteomes" id="UP000185192"/>
    </source>
</evidence>
<keyword evidence="4" id="KW-0689">Ribosomal protein</keyword>
<evidence type="ECO:0000313" key="4">
    <source>
        <dbReference type="EMBL" id="SIN66246.1"/>
    </source>
</evidence>
<dbReference type="Gene3D" id="3.40.630.30">
    <property type="match status" value="1"/>
</dbReference>
<keyword evidence="2" id="KW-0012">Acyltransferase</keyword>
<dbReference type="Proteomes" id="UP000185192">
    <property type="component" value="Unassembled WGS sequence"/>
</dbReference>
<dbReference type="InterPro" id="IPR016181">
    <property type="entry name" value="Acyl_CoA_acyltransferase"/>
</dbReference>
<protein>
    <submittedName>
        <fullName evidence="4">Ribosomal protein S18 acetylase RimI</fullName>
    </submittedName>
</protein>
<proteinExistence type="predicted"/>
<dbReference type="AlphaFoldDB" id="A0A1N6D6C6"/>
<dbReference type="GO" id="GO:0016747">
    <property type="term" value="F:acyltransferase activity, transferring groups other than amino-acyl groups"/>
    <property type="evidence" value="ECO:0007669"/>
    <property type="project" value="InterPro"/>
</dbReference>
<dbReference type="SUPFAM" id="SSF55729">
    <property type="entry name" value="Acyl-CoA N-acyltransferases (Nat)"/>
    <property type="match status" value="1"/>
</dbReference>
<accession>A0A1N6D6C6</accession>
<feature type="domain" description="N-acetyltransferase" evidence="3">
    <location>
        <begin position="6"/>
        <end position="165"/>
    </location>
</feature>
<dbReference type="InterPro" id="IPR050832">
    <property type="entry name" value="Bact_Acetyltransf"/>
</dbReference>
<sequence length="165" mass="17554">MSYSPITIRPFAEADMDRVQDIRAAAFKPVFGSFRDLLGDSIAAVVYAGAEAEQADHLDQVCDPDSRFHICVATVDDRVAGFCSWSVNSKSKVGQIGLNAVHPHDSGQGIGTALYNHALGQMKEAGMLAVTVGTGGDASHAPARRAYQKAGFAKAIPSLLYCQRL</sequence>
<dbReference type="PROSITE" id="PS51186">
    <property type="entry name" value="GNAT"/>
    <property type="match status" value="1"/>
</dbReference>
<dbReference type="STRING" id="1123272.SAMN02745824_1597"/>
<dbReference type="CDD" id="cd04301">
    <property type="entry name" value="NAT_SF"/>
    <property type="match status" value="1"/>
</dbReference>
<gene>
    <name evidence="4" type="ORF">SAMN02745824_1597</name>
</gene>
<evidence type="ECO:0000256" key="2">
    <source>
        <dbReference type="ARBA" id="ARBA00023315"/>
    </source>
</evidence>
<dbReference type="Pfam" id="PF00583">
    <property type="entry name" value="Acetyltransf_1"/>
    <property type="match status" value="1"/>
</dbReference>
<dbReference type="OrthoDB" id="9804026at2"/>
<organism evidence="4 5">
    <name type="scientific">Parasphingorhabdus marina DSM 22363</name>
    <dbReference type="NCBI Taxonomy" id="1123272"/>
    <lineage>
        <taxon>Bacteria</taxon>
        <taxon>Pseudomonadati</taxon>
        <taxon>Pseudomonadota</taxon>
        <taxon>Alphaproteobacteria</taxon>
        <taxon>Sphingomonadales</taxon>
        <taxon>Sphingomonadaceae</taxon>
        <taxon>Parasphingorhabdus</taxon>
    </lineage>
</organism>
<dbReference type="PANTHER" id="PTHR43877">
    <property type="entry name" value="AMINOALKYLPHOSPHONATE N-ACETYLTRANSFERASE-RELATED-RELATED"/>
    <property type="match status" value="1"/>
</dbReference>
<dbReference type="RefSeq" id="WP_074204986.1">
    <property type="nucleotide sequence ID" value="NZ_FSQW01000001.1"/>
</dbReference>
<evidence type="ECO:0000256" key="1">
    <source>
        <dbReference type="ARBA" id="ARBA00022679"/>
    </source>
</evidence>
<keyword evidence="4" id="KW-0687">Ribonucleoprotein</keyword>
<dbReference type="EMBL" id="FSQW01000001">
    <property type="protein sequence ID" value="SIN66246.1"/>
    <property type="molecule type" value="Genomic_DNA"/>
</dbReference>